<dbReference type="Proteomes" id="UP000238350">
    <property type="component" value="Unassembled WGS sequence"/>
</dbReference>
<comment type="caution">
    <text evidence="1">The sequence shown here is derived from an EMBL/GenBank/DDBJ whole genome shotgun (WGS) entry which is preliminary data.</text>
</comment>
<dbReference type="GeneID" id="36515111"/>
<proteinExistence type="predicted"/>
<accession>A0A2T0FFG9</accession>
<keyword evidence="2" id="KW-1185">Reference proteome</keyword>
<gene>
    <name evidence="1" type="ORF">B9G98_01362</name>
</gene>
<evidence type="ECO:0000313" key="1">
    <source>
        <dbReference type="EMBL" id="PRT53742.1"/>
    </source>
</evidence>
<reference evidence="1 2" key="1">
    <citation type="submission" date="2017-04" db="EMBL/GenBank/DDBJ databases">
        <title>Genome sequencing of [Candida] sorbophila.</title>
        <authorList>
            <person name="Ahn J.O."/>
        </authorList>
    </citation>
    <scope>NUCLEOTIDE SEQUENCE [LARGE SCALE GENOMIC DNA]</scope>
    <source>
        <strain evidence="1 2">DS02</strain>
    </source>
</reference>
<dbReference type="AlphaFoldDB" id="A0A2T0FFG9"/>
<protein>
    <submittedName>
        <fullName evidence="1">Uncharacterized protein</fullName>
    </submittedName>
</protein>
<sequence length="110" mass="11376">MEHLQSVDAQVQISTVSGTIVTSTAKKNAYTIESSASELVALNQLSETLKLGTVQSMIAESADGQVTCVAQAPRRNGSPLLATSVSSSLDNALLASEIAKSVVAQLRTVS</sequence>
<name>A0A2T0FFG9_9ASCO</name>
<dbReference type="EMBL" id="NDIQ01000001">
    <property type="protein sequence ID" value="PRT53742.1"/>
    <property type="molecule type" value="Genomic_DNA"/>
</dbReference>
<organism evidence="1 2">
    <name type="scientific">Wickerhamiella sorbophila</name>
    <dbReference type="NCBI Taxonomy" id="45607"/>
    <lineage>
        <taxon>Eukaryota</taxon>
        <taxon>Fungi</taxon>
        <taxon>Dikarya</taxon>
        <taxon>Ascomycota</taxon>
        <taxon>Saccharomycotina</taxon>
        <taxon>Dipodascomycetes</taxon>
        <taxon>Dipodascales</taxon>
        <taxon>Trichomonascaceae</taxon>
        <taxon>Wickerhamiella</taxon>
    </lineage>
</organism>
<dbReference type="RefSeq" id="XP_024663688.1">
    <property type="nucleotide sequence ID" value="XM_024807920.1"/>
</dbReference>
<evidence type="ECO:0000313" key="2">
    <source>
        <dbReference type="Proteomes" id="UP000238350"/>
    </source>
</evidence>